<feature type="region of interest" description="Disordered" evidence="1">
    <location>
        <begin position="70"/>
        <end position="96"/>
    </location>
</feature>
<organism evidence="2 3">
    <name type="scientific">Lupinus luteus</name>
    <name type="common">European yellow lupine</name>
    <dbReference type="NCBI Taxonomy" id="3873"/>
    <lineage>
        <taxon>Eukaryota</taxon>
        <taxon>Viridiplantae</taxon>
        <taxon>Streptophyta</taxon>
        <taxon>Embryophyta</taxon>
        <taxon>Tracheophyta</taxon>
        <taxon>Spermatophyta</taxon>
        <taxon>Magnoliopsida</taxon>
        <taxon>eudicotyledons</taxon>
        <taxon>Gunneridae</taxon>
        <taxon>Pentapetalae</taxon>
        <taxon>rosids</taxon>
        <taxon>fabids</taxon>
        <taxon>Fabales</taxon>
        <taxon>Fabaceae</taxon>
        <taxon>Papilionoideae</taxon>
        <taxon>50 kb inversion clade</taxon>
        <taxon>genistoids sensu lato</taxon>
        <taxon>core genistoids</taxon>
        <taxon>Genisteae</taxon>
        <taxon>Lupinus</taxon>
    </lineage>
</organism>
<gene>
    <name evidence="2" type="ORF">LLUT_LOCUS10818</name>
</gene>
<keyword evidence="3" id="KW-1185">Reference proteome</keyword>
<evidence type="ECO:0000256" key="1">
    <source>
        <dbReference type="SAM" id="MobiDB-lite"/>
    </source>
</evidence>
<dbReference type="Proteomes" id="UP001497480">
    <property type="component" value="Unassembled WGS sequence"/>
</dbReference>
<feature type="region of interest" description="Disordered" evidence="1">
    <location>
        <begin position="1"/>
        <end position="42"/>
    </location>
</feature>
<proteinExistence type="predicted"/>
<evidence type="ECO:0000313" key="2">
    <source>
        <dbReference type="EMBL" id="CAL0309758.1"/>
    </source>
</evidence>
<name>A0AAV1WL51_LUPLU</name>
<reference evidence="2 3" key="1">
    <citation type="submission" date="2024-03" db="EMBL/GenBank/DDBJ databases">
        <authorList>
            <person name="Martinez-Hernandez J."/>
        </authorList>
    </citation>
    <scope>NUCLEOTIDE SEQUENCE [LARGE SCALE GENOMIC DNA]</scope>
</reference>
<feature type="compositionally biased region" description="Basic and acidic residues" evidence="1">
    <location>
        <begin position="1"/>
        <end position="18"/>
    </location>
</feature>
<evidence type="ECO:0000313" key="3">
    <source>
        <dbReference type="Proteomes" id="UP001497480"/>
    </source>
</evidence>
<dbReference type="AlphaFoldDB" id="A0AAV1WL51"/>
<dbReference type="EMBL" id="CAXHTB010000007">
    <property type="protein sequence ID" value="CAL0309758.1"/>
    <property type="molecule type" value="Genomic_DNA"/>
</dbReference>
<protein>
    <submittedName>
        <fullName evidence="2">Uncharacterized protein</fullName>
    </submittedName>
</protein>
<comment type="caution">
    <text evidence="2">The sequence shown here is derived from an EMBL/GenBank/DDBJ whole genome shotgun (WGS) entry which is preliminary data.</text>
</comment>
<feature type="compositionally biased region" description="Basic residues" evidence="1">
    <location>
        <begin position="87"/>
        <end position="96"/>
    </location>
</feature>
<sequence length="96" mass="10843">MAHENENEEMSGEHEKLTNDSINSNNLKREKTDTSLVEKSSLKSSITYTTSVTITQLKSGKRATNLTRKSSIMSTTSDKSRPECTRLQKRHTQINV</sequence>
<accession>A0AAV1WL51</accession>